<keyword evidence="7 17" id="KW-0547">Nucleotide-binding</keyword>
<evidence type="ECO:0000256" key="5">
    <source>
        <dbReference type="ARBA" id="ARBA00022679"/>
    </source>
</evidence>
<dbReference type="PANTHER" id="PTHR34299">
    <property type="entry name" value="DIACYLGLYCEROL KINASE"/>
    <property type="match status" value="1"/>
</dbReference>
<keyword evidence="3" id="KW-1003">Cell membrane</keyword>
<reference evidence="20 21" key="1">
    <citation type="journal article" date="2015" name="Nature">
        <title>rRNA introns, odd ribosomes, and small enigmatic genomes across a large radiation of phyla.</title>
        <authorList>
            <person name="Brown C.T."/>
            <person name="Hug L.A."/>
            <person name="Thomas B.C."/>
            <person name="Sharon I."/>
            <person name="Castelle C.J."/>
            <person name="Singh A."/>
            <person name="Wilkins M.J."/>
            <person name="Williams K.H."/>
            <person name="Banfield J.F."/>
        </authorList>
    </citation>
    <scope>NUCLEOTIDE SEQUENCE [LARGE SCALE GENOMIC DNA]</scope>
</reference>
<comment type="similarity">
    <text evidence="2">Belongs to the bacterial diacylglycerol kinase family.</text>
</comment>
<feature type="active site" description="Proton acceptor" evidence="15">
    <location>
        <position position="84"/>
    </location>
</feature>
<feature type="binding site" evidence="18">
    <location>
        <position position="91"/>
    </location>
    <ligand>
        <name>a divalent metal cation</name>
        <dbReference type="ChEBI" id="CHEBI:60240"/>
    </ligand>
</feature>
<keyword evidence="4" id="KW-0444">Lipid biosynthesis</keyword>
<evidence type="ECO:0000256" key="17">
    <source>
        <dbReference type="PIRSR" id="PIRSR600829-3"/>
    </source>
</evidence>
<evidence type="ECO:0000256" key="19">
    <source>
        <dbReference type="SAM" id="Phobius"/>
    </source>
</evidence>
<sequence>MGGKARSAPGILNDICYNQLNMDKIPKSFGWAINGIRVVWREEINFRIEVVIAVIVLCSAYYLNFLMRDMMIIVGCVGAVLSAEILNTAVEDLCNKVEPNIDPVIGKVKDIMGGFVLIVCFVSAVIGAIIFWSYL</sequence>
<feature type="transmembrane region" description="Helical" evidence="19">
    <location>
        <begin position="70"/>
        <end position="90"/>
    </location>
</feature>
<feature type="binding site" evidence="17">
    <location>
        <position position="91"/>
    </location>
    <ligand>
        <name>ATP</name>
        <dbReference type="ChEBI" id="CHEBI:30616"/>
    </ligand>
</feature>
<evidence type="ECO:0000256" key="12">
    <source>
        <dbReference type="ARBA" id="ARBA00023136"/>
    </source>
</evidence>
<evidence type="ECO:0000256" key="13">
    <source>
        <dbReference type="ARBA" id="ARBA00023209"/>
    </source>
</evidence>
<keyword evidence="18" id="KW-0479">Metal-binding</keyword>
<evidence type="ECO:0000256" key="3">
    <source>
        <dbReference type="ARBA" id="ARBA00022475"/>
    </source>
</evidence>
<dbReference type="AlphaFoldDB" id="A0A0G1BP61"/>
<keyword evidence="9 17" id="KW-0067">ATP-binding</keyword>
<feature type="binding site" evidence="18">
    <location>
        <position position="43"/>
    </location>
    <ligand>
        <name>a divalent metal cation</name>
        <dbReference type="ChEBI" id="CHEBI:60240"/>
    </ligand>
</feature>
<protein>
    <submittedName>
        <fullName evidence="20">Prokaryotic diacylglycerol kinase</fullName>
    </submittedName>
</protein>
<evidence type="ECO:0000256" key="9">
    <source>
        <dbReference type="ARBA" id="ARBA00022840"/>
    </source>
</evidence>
<evidence type="ECO:0000256" key="1">
    <source>
        <dbReference type="ARBA" id="ARBA00004651"/>
    </source>
</evidence>
<proteinExistence type="inferred from homology"/>
<evidence type="ECO:0000256" key="8">
    <source>
        <dbReference type="ARBA" id="ARBA00022777"/>
    </source>
</evidence>
<dbReference type="InterPro" id="IPR033717">
    <property type="entry name" value="UDPK"/>
</dbReference>
<feature type="binding site" evidence="17">
    <location>
        <begin position="109"/>
        <end position="110"/>
    </location>
    <ligand>
        <name>ATP</name>
        <dbReference type="ChEBI" id="CHEBI:30616"/>
    </ligand>
</feature>
<feature type="binding site" evidence="16">
    <location>
        <position position="84"/>
    </location>
    <ligand>
        <name>substrate</name>
    </ligand>
</feature>
<feature type="transmembrane region" description="Helical" evidence="19">
    <location>
        <begin position="46"/>
        <end position="64"/>
    </location>
</feature>
<evidence type="ECO:0000256" key="6">
    <source>
        <dbReference type="ARBA" id="ARBA00022692"/>
    </source>
</evidence>
<keyword evidence="14" id="KW-1208">Phospholipid metabolism</keyword>
<feature type="binding site" evidence="17">
    <location>
        <position position="43"/>
    </location>
    <ligand>
        <name>ATP</name>
        <dbReference type="ChEBI" id="CHEBI:30616"/>
    </ligand>
</feature>
<organism evidence="20 21">
    <name type="scientific">Candidatus Nomurabacteria bacterium GW2011_GWC2_42_20</name>
    <dbReference type="NCBI Taxonomy" id="1618756"/>
    <lineage>
        <taxon>Bacteria</taxon>
        <taxon>Candidatus Nomuraibacteriota</taxon>
    </lineage>
</organism>
<keyword evidence="18" id="KW-0460">Magnesium</keyword>
<keyword evidence="13" id="KW-0594">Phospholipid biosynthesis</keyword>
<feature type="transmembrane region" description="Helical" evidence="19">
    <location>
        <begin position="111"/>
        <end position="134"/>
    </location>
</feature>
<dbReference type="GO" id="GO:0046872">
    <property type="term" value="F:metal ion binding"/>
    <property type="evidence" value="ECO:0007669"/>
    <property type="project" value="UniProtKB-KW"/>
</dbReference>
<evidence type="ECO:0000313" key="21">
    <source>
        <dbReference type="Proteomes" id="UP000034704"/>
    </source>
</evidence>
<evidence type="ECO:0000256" key="4">
    <source>
        <dbReference type="ARBA" id="ARBA00022516"/>
    </source>
</evidence>
<dbReference type="InterPro" id="IPR036945">
    <property type="entry name" value="DAGK_sf"/>
</dbReference>
<keyword evidence="11" id="KW-0443">Lipid metabolism</keyword>
<dbReference type="Proteomes" id="UP000034704">
    <property type="component" value="Unassembled WGS sequence"/>
</dbReference>
<dbReference type="GO" id="GO:0016301">
    <property type="term" value="F:kinase activity"/>
    <property type="evidence" value="ECO:0007669"/>
    <property type="project" value="UniProtKB-KW"/>
</dbReference>
<dbReference type="Pfam" id="PF01219">
    <property type="entry name" value="DAGK_prokar"/>
    <property type="match status" value="1"/>
</dbReference>
<keyword evidence="10 19" id="KW-1133">Transmembrane helix</keyword>
<keyword evidence="6 19" id="KW-0812">Transmembrane</keyword>
<evidence type="ECO:0000256" key="11">
    <source>
        <dbReference type="ARBA" id="ARBA00023098"/>
    </source>
</evidence>
<evidence type="ECO:0000256" key="14">
    <source>
        <dbReference type="ARBA" id="ARBA00023264"/>
    </source>
</evidence>
<comment type="caution">
    <text evidence="20">The sequence shown here is derived from an EMBL/GenBank/DDBJ whole genome shotgun (WGS) entry which is preliminary data.</text>
</comment>
<evidence type="ECO:0000256" key="16">
    <source>
        <dbReference type="PIRSR" id="PIRSR600829-2"/>
    </source>
</evidence>
<keyword evidence="12 19" id="KW-0472">Membrane</keyword>
<keyword evidence="8 20" id="KW-0418">Kinase</keyword>
<dbReference type="STRING" id="1618756.UV12_C0003G0035"/>
<evidence type="ECO:0000313" key="20">
    <source>
        <dbReference type="EMBL" id="KKS48076.1"/>
    </source>
</evidence>
<name>A0A0G1BP61_9BACT</name>
<keyword evidence="5" id="KW-0808">Transferase</keyword>
<evidence type="ECO:0000256" key="15">
    <source>
        <dbReference type="PIRSR" id="PIRSR600829-1"/>
    </source>
</evidence>
<dbReference type="PANTHER" id="PTHR34299:SF1">
    <property type="entry name" value="DIACYLGLYCEROL KINASE"/>
    <property type="match status" value="1"/>
</dbReference>
<accession>A0A0G1BP61</accession>
<comment type="subcellular location">
    <subcellularLocation>
        <location evidence="1">Cell membrane</location>
        <topology evidence="1">Multi-pass membrane protein</topology>
    </subcellularLocation>
</comment>
<evidence type="ECO:0000256" key="18">
    <source>
        <dbReference type="PIRSR" id="PIRSR600829-4"/>
    </source>
</evidence>
<dbReference type="GO" id="GO:0005886">
    <property type="term" value="C:plasma membrane"/>
    <property type="evidence" value="ECO:0007669"/>
    <property type="project" value="UniProtKB-SubCell"/>
</dbReference>
<comment type="cofactor">
    <cofactor evidence="18">
        <name>Mg(2+)</name>
        <dbReference type="ChEBI" id="CHEBI:18420"/>
    </cofactor>
    <text evidence="18">Mn(2+), Zn(2+), Cd(2+) and Co(2+) support activity to lesser extents.</text>
</comment>
<dbReference type="GO" id="GO:0008654">
    <property type="term" value="P:phospholipid biosynthetic process"/>
    <property type="evidence" value="ECO:0007669"/>
    <property type="project" value="UniProtKB-KW"/>
</dbReference>
<evidence type="ECO:0000256" key="10">
    <source>
        <dbReference type="ARBA" id="ARBA00022989"/>
    </source>
</evidence>
<dbReference type="EMBL" id="LCDG01000003">
    <property type="protein sequence ID" value="KKS48076.1"/>
    <property type="molecule type" value="Genomic_DNA"/>
</dbReference>
<gene>
    <name evidence="20" type="ORF">UV12_C0003G0035</name>
</gene>
<dbReference type="InterPro" id="IPR000829">
    <property type="entry name" value="DAGK"/>
</dbReference>
<feature type="binding site" evidence="16">
    <location>
        <begin position="37"/>
        <end position="40"/>
    </location>
    <ligand>
        <name>substrate</name>
    </ligand>
</feature>
<evidence type="ECO:0000256" key="7">
    <source>
        <dbReference type="ARBA" id="ARBA00022741"/>
    </source>
</evidence>
<dbReference type="Gene3D" id="1.10.287.3610">
    <property type="match status" value="1"/>
</dbReference>
<evidence type="ECO:0000256" key="2">
    <source>
        <dbReference type="ARBA" id="ARBA00005967"/>
    </source>
</evidence>
<dbReference type="CDD" id="cd14265">
    <property type="entry name" value="UDPK_IM_like"/>
    <property type="match status" value="1"/>
</dbReference>
<dbReference type="GO" id="GO:0005524">
    <property type="term" value="F:ATP binding"/>
    <property type="evidence" value="ECO:0007669"/>
    <property type="project" value="UniProtKB-KW"/>
</dbReference>